<evidence type="ECO:0000256" key="6">
    <source>
        <dbReference type="ARBA" id="ARBA00022556"/>
    </source>
</evidence>
<dbReference type="PANTHER" id="PTHR42724:SF1">
    <property type="entry name" value="TETRAACYLDISACCHARIDE 4'-KINASE, MITOCHONDRIAL-RELATED"/>
    <property type="match status" value="1"/>
</dbReference>
<keyword evidence="8 13" id="KW-0547">Nucleotide-binding</keyword>
<evidence type="ECO:0000256" key="7">
    <source>
        <dbReference type="ARBA" id="ARBA00022679"/>
    </source>
</evidence>
<keyword evidence="14" id="KW-0472">Membrane</keyword>
<evidence type="ECO:0000313" key="15">
    <source>
        <dbReference type="EMBL" id="GGI53449.1"/>
    </source>
</evidence>
<gene>
    <name evidence="13 15" type="primary">lpxK</name>
    <name evidence="15" type="ORF">GCM10011430_06230</name>
</gene>
<accession>A0A8J3F4W3</accession>
<dbReference type="NCBIfam" id="TIGR00682">
    <property type="entry name" value="lpxK"/>
    <property type="match status" value="1"/>
</dbReference>
<dbReference type="InterPro" id="IPR027417">
    <property type="entry name" value="P-loop_NTPase"/>
</dbReference>
<keyword evidence="11 13" id="KW-0443">Lipid metabolism</keyword>
<feature type="transmembrane region" description="Helical" evidence="14">
    <location>
        <begin position="21"/>
        <end position="39"/>
    </location>
</feature>
<comment type="catalytic activity">
    <reaction evidence="13">
        <text>a lipid A disaccharide + ATP = a lipid IVA + ADP + H(+)</text>
        <dbReference type="Rhea" id="RHEA:67840"/>
        <dbReference type="ChEBI" id="CHEBI:15378"/>
        <dbReference type="ChEBI" id="CHEBI:30616"/>
        <dbReference type="ChEBI" id="CHEBI:176343"/>
        <dbReference type="ChEBI" id="CHEBI:176425"/>
        <dbReference type="ChEBI" id="CHEBI:456216"/>
        <dbReference type="EC" id="2.7.1.130"/>
    </reaction>
</comment>
<dbReference type="GO" id="GO:0009029">
    <property type="term" value="F:lipid-A 4'-kinase activity"/>
    <property type="evidence" value="ECO:0007669"/>
    <property type="project" value="UniProtKB-UniRule"/>
</dbReference>
<keyword evidence="14" id="KW-0812">Transmembrane</keyword>
<evidence type="ECO:0000256" key="4">
    <source>
        <dbReference type="ARBA" id="ARBA00016436"/>
    </source>
</evidence>
<dbReference type="Proteomes" id="UP000627205">
    <property type="component" value="Unassembled WGS sequence"/>
</dbReference>
<comment type="pathway">
    <text evidence="2 13">Glycolipid biosynthesis; lipid IV(A) biosynthesis; lipid IV(A) from (3R)-3-hydroxytetradecanoyl-[acyl-carrier-protein] and UDP-N-acetyl-alpha-D-glucosamine: step 6/6.</text>
</comment>
<dbReference type="UniPathway" id="UPA00359">
    <property type="reaction ID" value="UER00482"/>
</dbReference>
<evidence type="ECO:0000256" key="9">
    <source>
        <dbReference type="ARBA" id="ARBA00022777"/>
    </source>
</evidence>
<evidence type="ECO:0000256" key="3">
    <source>
        <dbReference type="ARBA" id="ARBA00012071"/>
    </source>
</evidence>
<dbReference type="GO" id="GO:0009245">
    <property type="term" value="P:lipid A biosynthetic process"/>
    <property type="evidence" value="ECO:0007669"/>
    <property type="project" value="UniProtKB-UniRule"/>
</dbReference>
<feature type="binding site" evidence="13">
    <location>
        <begin position="65"/>
        <end position="72"/>
    </location>
    <ligand>
        <name>ATP</name>
        <dbReference type="ChEBI" id="CHEBI:30616"/>
    </ligand>
</feature>
<dbReference type="GO" id="GO:0009244">
    <property type="term" value="P:lipopolysaccharide core region biosynthetic process"/>
    <property type="evidence" value="ECO:0007669"/>
    <property type="project" value="TreeGrafter"/>
</dbReference>
<dbReference type="Pfam" id="PF02606">
    <property type="entry name" value="LpxK"/>
    <property type="match status" value="1"/>
</dbReference>
<evidence type="ECO:0000256" key="8">
    <source>
        <dbReference type="ARBA" id="ARBA00022741"/>
    </source>
</evidence>
<sequence length="353" mass="38644">MALQRSTLEDFFARTWKRRGAAAWLLLPLSWLFGALSALRRFAFRFGLAKTHRLPVPVIVVGNIFVGGTGKTPLTIWLAQSLREAGFHPGVVSRGYGADSDAPRAVTPQSQAQEVGDEPLLIAHRAQCPVYVGRDRVAAAQMMLAAHPEIDVVIADDGLQHYQLARDIEIVLFDSRGVGNGWLLPAGPLREPATRRRDFTVVNGSHEETEIMPGAIRMRLAGLLAEHLVSSGDSSGDMPRALRSFAPTVSGYSPARIVAAAGIGNPRRFFTLLREAGVQFDEMALPDHYDFADNPFADVAADVILITEKDAVKCRQIDALKNDPRLWVVPVTAQFDRAFAEHIVEKLRGHSTA</sequence>
<comment type="function">
    <text evidence="1 13">Transfers the gamma-phosphate of ATP to the 4'-position of a tetraacyldisaccharide 1-phosphate intermediate (termed DS-1-P) to form tetraacyldisaccharide 1,4'-bis-phosphate (lipid IVA).</text>
</comment>
<evidence type="ECO:0000256" key="11">
    <source>
        <dbReference type="ARBA" id="ARBA00023098"/>
    </source>
</evidence>
<dbReference type="EMBL" id="BMDP01000001">
    <property type="protein sequence ID" value="GGI53449.1"/>
    <property type="molecule type" value="Genomic_DNA"/>
</dbReference>
<comment type="caution">
    <text evidence="15">The sequence shown here is derived from an EMBL/GenBank/DDBJ whole genome shotgun (WGS) entry which is preliminary data.</text>
</comment>
<keyword evidence="10 13" id="KW-0067">ATP-binding</keyword>
<dbReference type="PANTHER" id="PTHR42724">
    <property type="entry name" value="TETRAACYLDISACCHARIDE 4'-KINASE"/>
    <property type="match status" value="1"/>
</dbReference>
<evidence type="ECO:0000256" key="12">
    <source>
        <dbReference type="ARBA" id="ARBA00029757"/>
    </source>
</evidence>
<reference evidence="15" key="2">
    <citation type="submission" date="2020-09" db="EMBL/GenBank/DDBJ databases">
        <authorList>
            <person name="Sun Q."/>
            <person name="Sedlacek I."/>
        </authorList>
    </citation>
    <scope>NUCLEOTIDE SEQUENCE</scope>
    <source>
        <strain evidence="15">CCM 7664</strain>
    </source>
</reference>
<dbReference type="GO" id="GO:0005886">
    <property type="term" value="C:plasma membrane"/>
    <property type="evidence" value="ECO:0007669"/>
    <property type="project" value="TreeGrafter"/>
</dbReference>
<dbReference type="InterPro" id="IPR003758">
    <property type="entry name" value="LpxK"/>
</dbReference>
<evidence type="ECO:0000313" key="16">
    <source>
        <dbReference type="Proteomes" id="UP000627205"/>
    </source>
</evidence>
<dbReference type="EC" id="2.7.1.130" evidence="3 13"/>
<evidence type="ECO:0000256" key="13">
    <source>
        <dbReference type="HAMAP-Rule" id="MF_00409"/>
    </source>
</evidence>
<organism evidence="15 16">
    <name type="scientific">Oxalicibacterium solurbis</name>
    <dbReference type="NCBI Taxonomy" id="69280"/>
    <lineage>
        <taxon>Bacteria</taxon>
        <taxon>Pseudomonadati</taxon>
        <taxon>Pseudomonadota</taxon>
        <taxon>Betaproteobacteria</taxon>
        <taxon>Burkholderiales</taxon>
        <taxon>Oxalobacteraceae</taxon>
        <taxon>Oxalicibacterium</taxon>
    </lineage>
</organism>
<comment type="similarity">
    <text evidence="13">Belongs to the LpxK family.</text>
</comment>
<dbReference type="SUPFAM" id="SSF52540">
    <property type="entry name" value="P-loop containing nucleoside triphosphate hydrolases"/>
    <property type="match status" value="1"/>
</dbReference>
<evidence type="ECO:0000256" key="10">
    <source>
        <dbReference type="ARBA" id="ARBA00022840"/>
    </source>
</evidence>
<name>A0A8J3F4W3_9BURK</name>
<keyword evidence="9 13" id="KW-0418">Kinase</keyword>
<keyword evidence="14" id="KW-1133">Transmembrane helix</keyword>
<evidence type="ECO:0000256" key="14">
    <source>
        <dbReference type="SAM" id="Phobius"/>
    </source>
</evidence>
<keyword evidence="7 13" id="KW-0808">Transferase</keyword>
<keyword evidence="16" id="KW-1185">Reference proteome</keyword>
<proteinExistence type="inferred from homology"/>
<keyword evidence="5 13" id="KW-0444">Lipid biosynthesis</keyword>
<dbReference type="HAMAP" id="MF_00409">
    <property type="entry name" value="LpxK"/>
    <property type="match status" value="1"/>
</dbReference>
<dbReference type="RefSeq" id="WP_188419498.1">
    <property type="nucleotide sequence ID" value="NZ_BMDP01000001.1"/>
</dbReference>
<dbReference type="AlphaFoldDB" id="A0A8J3F4W3"/>
<evidence type="ECO:0000256" key="5">
    <source>
        <dbReference type="ARBA" id="ARBA00022516"/>
    </source>
</evidence>
<protein>
    <recommendedName>
        <fullName evidence="4 13">Tetraacyldisaccharide 4'-kinase</fullName>
        <ecNumber evidence="3 13">2.7.1.130</ecNumber>
    </recommendedName>
    <alternativeName>
        <fullName evidence="12 13">Lipid A 4'-kinase</fullName>
    </alternativeName>
</protein>
<keyword evidence="6 13" id="KW-0441">Lipid A biosynthesis</keyword>
<dbReference type="GO" id="GO:0005524">
    <property type="term" value="F:ATP binding"/>
    <property type="evidence" value="ECO:0007669"/>
    <property type="project" value="UniProtKB-UniRule"/>
</dbReference>
<reference evidence="15" key="1">
    <citation type="journal article" date="2014" name="Int. J. Syst. Evol. Microbiol.">
        <title>Complete genome sequence of Corynebacterium casei LMG S-19264T (=DSM 44701T), isolated from a smear-ripened cheese.</title>
        <authorList>
            <consortium name="US DOE Joint Genome Institute (JGI-PGF)"/>
            <person name="Walter F."/>
            <person name="Albersmeier A."/>
            <person name="Kalinowski J."/>
            <person name="Ruckert C."/>
        </authorList>
    </citation>
    <scope>NUCLEOTIDE SEQUENCE</scope>
    <source>
        <strain evidence="15">CCM 7664</strain>
    </source>
</reference>
<evidence type="ECO:0000256" key="1">
    <source>
        <dbReference type="ARBA" id="ARBA00002274"/>
    </source>
</evidence>
<evidence type="ECO:0000256" key="2">
    <source>
        <dbReference type="ARBA" id="ARBA00004870"/>
    </source>
</evidence>